<reference evidence="2 3" key="1">
    <citation type="submission" date="2021-03" db="EMBL/GenBank/DDBJ databases">
        <title>Antimicrobial resistance genes in bacteria isolated from Japanese honey, and their potential for conferring macrolide and lincosamide resistance in the American foulbrood pathogen Paenibacillus larvae.</title>
        <authorList>
            <person name="Okamoto M."/>
            <person name="Kumagai M."/>
            <person name="Kanamori H."/>
            <person name="Takamatsu D."/>
        </authorList>
    </citation>
    <scope>NUCLEOTIDE SEQUENCE [LARGE SCALE GENOMIC DNA]</scope>
    <source>
        <strain evidence="2 3">J1TS3</strain>
    </source>
</reference>
<dbReference type="PANTHER" id="PTHR30108:SF17">
    <property type="entry name" value="FERULIC ACID DECARBOXYLASE 1"/>
    <property type="match status" value="1"/>
</dbReference>
<evidence type="ECO:0000313" key="2">
    <source>
        <dbReference type="EMBL" id="GIN22919.1"/>
    </source>
</evidence>
<comment type="caution">
    <text evidence="2">The sequence shown here is derived from an EMBL/GenBank/DDBJ whole genome shotgun (WGS) entry which is preliminary data.</text>
</comment>
<name>A0ABQ4KB13_9BACI</name>
<proteinExistence type="predicted"/>
<dbReference type="RefSeq" id="WP_018708091.1">
    <property type="nucleotide sequence ID" value="NZ_BOQT01000022.1"/>
</dbReference>
<dbReference type="PANTHER" id="PTHR30108">
    <property type="entry name" value="3-OCTAPRENYL-4-HYDROXYBENZOATE CARBOXY-LYASE-RELATED"/>
    <property type="match status" value="1"/>
</dbReference>
<keyword evidence="3" id="KW-1185">Reference proteome</keyword>
<sequence length="98" mass="10918">MALFGLDSYIKLAIAVDEDVNVYSEEEVLWAMATRFQADTDSFIVPKVFCNRLDPSAVDGMSAKLGIDATAPLDWDVQRTSLPGKVIEEVNRLLQNRI</sequence>
<gene>
    <name evidence="2" type="ORF">J1TS3_40530</name>
</gene>
<dbReference type="Pfam" id="PF20696">
    <property type="entry name" value="UbiD_C"/>
    <property type="match status" value="1"/>
</dbReference>
<protein>
    <recommendedName>
        <fullName evidence="1">3-octaprenyl-4-hydroxybenzoate carboxy-lyase-like C-terminal domain-containing protein</fullName>
    </recommendedName>
</protein>
<dbReference type="SUPFAM" id="SSF143968">
    <property type="entry name" value="UbiD C-terminal domain-like"/>
    <property type="match status" value="1"/>
</dbReference>
<evidence type="ECO:0000259" key="1">
    <source>
        <dbReference type="Pfam" id="PF20696"/>
    </source>
</evidence>
<dbReference type="InterPro" id="IPR002830">
    <property type="entry name" value="UbiD"/>
</dbReference>
<dbReference type="InterPro" id="IPR049381">
    <property type="entry name" value="UbiD-like_C"/>
</dbReference>
<evidence type="ECO:0000313" key="3">
    <source>
        <dbReference type="Proteomes" id="UP000680279"/>
    </source>
</evidence>
<dbReference type="Gene3D" id="3.40.1670.10">
    <property type="entry name" value="UbiD C-terminal domain-like"/>
    <property type="match status" value="1"/>
</dbReference>
<dbReference type="EMBL" id="BOQT01000022">
    <property type="protein sequence ID" value="GIN22919.1"/>
    <property type="molecule type" value="Genomic_DNA"/>
</dbReference>
<organism evidence="2 3">
    <name type="scientific">Siminovitchia fordii</name>
    <dbReference type="NCBI Taxonomy" id="254759"/>
    <lineage>
        <taxon>Bacteria</taxon>
        <taxon>Bacillati</taxon>
        <taxon>Bacillota</taxon>
        <taxon>Bacilli</taxon>
        <taxon>Bacillales</taxon>
        <taxon>Bacillaceae</taxon>
        <taxon>Siminovitchia</taxon>
    </lineage>
</organism>
<feature type="domain" description="3-octaprenyl-4-hydroxybenzoate carboxy-lyase-like C-terminal" evidence="1">
    <location>
        <begin position="1"/>
        <end position="69"/>
    </location>
</feature>
<accession>A0ABQ4KB13</accession>
<dbReference type="Proteomes" id="UP000680279">
    <property type="component" value="Unassembled WGS sequence"/>
</dbReference>